<feature type="site" description="Catalytically relevant" evidence="5">
    <location>
        <position position="85"/>
    </location>
</feature>
<dbReference type="InterPro" id="IPR046342">
    <property type="entry name" value="CBS_dom_sf"/>
</dbReference>
<feature type="domain" description="CBS" evidence="7">
    <location>
        <begin position="251"/>
        <end position="303"/>
    </location>
</feature>
<dbReference type="FunCoup" id="A0A146GCK6">
    <property type="interactions" value="188"/>
</dbReference>
<reference evidence="10" key="1">
    <citation type="journal article" date="2017" name="Genome Announc.">
        <title>Draft Genome Sequence of Terrimicrobium sacchariphilum NM-5T, a Facultative Anaerobic Soil Bacterium of the Class Spartobacteria.</title>
        <authorList>
            <person name="Qiu Y.L."/>
            <person name="Tourlousse D.M."/>
            <person name="Matsuura N."/>
            <person name="Ohashi A."/>
            <person name="Sekiguchi Y."/>
        </authorList>
    </citation>
    <scope>NUCLEOTIDE SEQUENCE [LARGE SCALE GENOMIC DNA]</scope>
    <source>
        <strain evidence="10">NM-5</strain>
    </source>
</reference>
<dbReference type="InterPro" id="IPR035474">
    <property type="entry name" value="SIS_Kpsf"/>
</dbReference>
<dbReference type="Pfam" id="PF00571">
    <property type="entry name" value="CBS"/>
    <property type="match status" value="2"/>
</dbReference>
<feature type="site" description="Catalytically relevant" evidence="5">
    <location>
        <position position="33"/>
    </location>
</feature>
<name>A0A146GCK6_TERSA</name>
<feature type="site" description="Catalytically relevant" evidence="5">
    <location>
        <position position="167"/>
    </location>
</feature>
<keyword evidence="9" id="KW-0413">Isomerase</keyword>
<dbReference type="PANTHER" id="PTHR42745:SF1">
    <property type="entry name" value="ARABINOSE 5-PHOSPHATE ISOMERASE KDSD"/>
    <property type="match status" value="1"/>
</dbReference>
<feature type="domain" description="CBS" evidence="7">
    <location>
        <begin position="184"/>
        <end position="242"/>
    </location>
</feature>
<proteinExistence type="inferred from homology"/>
<comment type="caution">
    <text evidence="9">The sequence shown here is derived from an EMBL/GenBank/DDBJ whole genome shotgun (WGS) entry which is preliminary data.</text>
</comment>
<dbReference type="Pfam" id="PF01380">
    <property type="entry name" value="SIS"/>
    <property type="match status" value="1"/>
</dbReference>
<feature type="site" description="Catalytically relevant" evidence="5">
    <location>
        <position position="126"/>
    </location>
</feature>
<comment type="similarity">
    <text evidence="1 4">Belongs to the SIS family. GutQ/KpsF subfamily.</text>
</comment>
<dbReference type="InterPro" id="IPR000644">
    <property type="entry name" value="CBS_dom"/>
</dbReference>
<organism evidence="9 10">
    <name type="scientific">Terrimicrobium sacchariphilum</name>
    <dbReference type="NCBI Taxonomy" id="690879"/>
    <lineage>
        <taxon>Bacteria</taxon>
        <taxon>Pseudomonadati</taxon>
        <taxon>Verrucomicrobiota</taxon>
        <taxon>Terrimicrobiia</taxon>
        <taxon>Terrimicrobiales</taxon>
        <taxon>Terrimicrobiaceae</taxon>
        <taxon>Terrimicrobium</taxon>
    </lineage>
</organism>
<dbReference type="CDD" id="cd05014">
    <property type="entry name" value="SIS_Kpsf"/>
    <property type="match status" value="1"/>
</dbReference>
<dbReference type="InterPro" id="IPR050986">
    <property type="entry name" value="GutQ/KpsF_isomerases"/>
</dbReference>
<evidence type="ECO:0000256" key="1">
    <source>
        <dbReference type="ARBA" id="ARBA00008165"/>
    </source>
</evidence>
<evidence type="ECO:0000256" key="6">
    <source>
        <dbReference type="PROSITE-ProRule" id="PRU00703"/>
    </source>
</evidence>
<dbReference type="Gene3D" id="3.10.580.10">
    <property type="entry name" value="CBS-domain"/>
    <property type="match status" value="1"/>
</dbReference>
<dbReference type="PROSITE" id="PS51371">
    <property type="entry name" value="CBS"/>
    <property type="match status" value="2"/>
</dbReference>
<dbReference type="PANTHER" id="PTHR42745">
    <property type="match status" value="1"/>
</dbReference>
<keyword evidence="2" id="KW-0677">Repeat</keyword>
<evidence type="ECO:0000256" key="5">
    <source>
        <dbReference type="PIRSR" id="PIRSR004692-3"/>
    </source>
</evidence>
<dbReference type="STRING" id="690879.TSACC_22949"/>
<dbReference type="GO" id="GO:1901135">
    <property type="term" value="P:carbohydrate derivative metabolic process"/>
    <property type="evidence" value="ECO:0007669"/>
    <property type="project" value="InterPro"/>
</dbReference>
<dbReference type="AlphaFoldDB" id="A0A146GCK6"/>
<dbReference type="InterPro" id="IPR004800">
    <property type="entry name" value="KdsD/KpsF-type"/>
</dbReference>
<evidence type="ECO:0000259" key="7">
    <source>
        <dbReference type="PROSITE" id="PS51371"/>
    </source>
</evidence>
<keyword evidence="10" id="KW-1185">Reference proteome</keyword>
<accession>A0A146GCK6</accession>
<dbReference type="PROSITE" id="PS51464">
    <property type="entry name" value="SIS"/>
    <property type="match status" value="1"/>
</dbReference>
<dbReference type="Proteomes" id="UP000076023">
    <property type="component" value="Unassembled WGS sequence"/>
</dbReference>
<dbReference type="InterPro" id="IPR046348">
    <property type="entry name" value="SIS_dom_sf"/>
</dbReference>
<feature type="domain" description="SIS" evidence="8">
    <location>
        <begin position="12"/>
        <end position="158"/>
    </location>
</feature>
<evidence type="ECO:0000256" key="3">
    <source>
        <dbReference type="ARBA" id="ARBA00023122"/>
    </source>
</evidence>
<dbReference type="EMBL" id="BDCO01000002">
    <property type="protein sequence ID" value="GAT34524.1"/>
    <property type="molecule type" value="Genomic_DNA"/>
</dbReference>
<dbReference type="CDD" id="cd04604">
    <property type="entry name" value="CBS_pair_SIS_assoc"/>
    <property type="match status" value="1"/>
</dbReference>
<evidence type="ECO:0000256" key="4">
    <source>
        <dbReference type="PIRNR" id="PIRNR004692"/>
    </source>
</evidence>
<dbReference type="GO" id="GO:0097367">
    <property type="term" value="F:carbohydrate derivative binding"/>
    <property type="evidence" value="ECO:0007669"/>
    <property type="project" value="InterPro"/>
</dbReference>
<dbReference type="Gene3D" id="3.40.50.10490">
    <property type="entry name" value="Glucose-6-phosphate isomerase like protein, domain 1"/>
    <property type="match status" value="1"/>
</dbReference>
<dbReference type="InParanoid" id="A0A146GCK6"/>
<dbReference type="NCBIfam" id="TIGR00393">
    <property type="entry name" value="kpsF"/>
    <property type="match status" value="1"/>
</dbReference>
<evidence type="ECO:0000259" key="8">
    <source>
        <dbReference type="PROSITE" id="PS51464"/>
    </source>
</evidence>
<evidence type="ECO:0000313" key="10">
    <source>
        <dbReference type="Proteomes" id="UP000076023"/>
    </source>
</evidence>
<dbReference type="FunFam" id="3.40.50.10490:FF:000011">
    <property type="entry name" value="Arabinose 5-phosphate isomerase"/>
    <property type="match status" value="1"/>
</dbReference>
<evidence type="ECO:0000256" key="2">
    <source>
        <dbReference type="ARBA" id="ARBA00022737"/>
    </source>
</evidence>
<dbReference type="SUPFAM" id="SSF53697">
    <property type="entry name" value="SIS domain"/>
    <property type="match status" value="1"/>
</dbReference>
<dbReference type="GO" id="GO:0005975">
    <property type="term" value="P:carbohydrate metabolic process"/>
    <property type="evidence" value="ECO:0007669"/>
    <property type="project" value="InterPro"/>
</dbReference>
<dbReference type="InterPro" id="IPR001347">
    <property type="entry name" value="SIS_dom"/>
</dbReference>
<sequence length="303" mass="31882">MADRLNGSFNEAVELVRAAADSRHKVVVVGVGKSGHIGEKIAATLTSTGTPAVVLNSLNALHGDLGVVSDGDIIIALSYSGETDELLNILPALARFDVKLIAITGGLSSTLAKAADCVLDAQVSQEACPLNLAPTSSTTAMLVLGDALAMALLEARGFDKEDFARFHPGGSLGRSLLLKVRQIMRDADQLAVVSLDTPVIEVIKVMNSRRTGAAVIADEAGILLGIFTHGDFARHFSNHPDIGSRPVGDYMTRRPITIGADRLAAEVLNILQKHKIDDLVVVDGAGRAIGLVDSQDLSRLKIL</sequence>
<evidence type="ECO:0000313" key="9">
    <source>
        <dbReference type="EMBL" id="GAT34524.1"/>
    </source>
</evidence>
<dbReference type="GO" id="GO:0019146">
    <property type="term" value="F:arabinose-5-phosphate isomerase activity"/>
    <property type="evidence" value="ECO:0007669"/>
    <property type="project" value="UniProtKB-ARBA"/>
</dbReference>
<gene>
    <name evidence="9" type="ORF">TSACC_22949</name>
</gene>
<dbReference type="SMART" id="SM00116">
    <property type="entry name" value="CBS"/>
    <property type="match status" value="2"/>
</dbReference>
<dbReference type="PIRSF" id="PIRSF004692">
    <property type="entry name" value="KdsD_KpsF"/>
    <property type="match status" value="1"/>
</dbReference>
<keyword evidence="3 6" id="KW-0129">CBS domain</keyword>
<protein>
    <submittedName>
        <fullName evidence="9">Arabinose-5-phosphate isomerase</fullName>
    </submittedName>
</protein>